<keyword evidence="1" id="KW-0732">Signal</keyword>
<dbReference type="SUPFAM" id="SSF48726">
    <property type="entry name" value="Immunoglobulin"/>
    <property type="match status" value="3"/>
</dbReference>
<keyword evidence="5" id="KW-1133">Transmembrane helix</keyword>
<dbReference type="SUPFAM" id="SSF49265">
    <property type="entry name" value="Fibronectin type III"/>
    <property type="match status" value="1"/>
</dbReference>
<dbReference type="PROSITE" id="PS50835">
    <property type="entry name" value="IG_LIKE"/>
    <property type="match status" value="3"/>
</dbReference>
<dbReference type="InterPro" id="IPR013783">
    <property type="entry name" value="Ig-like_fold"/>
</dbReference>
<dbReference type="SMART" id="SM00409">
    <property type="entry name" value="IG"/>
    <property type="match status" value="3"/>
</dbReference>
<dbReference type="InterPro" id="IPR003961">
    <property type="entry name" value="FN3_dom"/>
</dbReference>
<sequence length="493" mass="55815">MLLILLKLRNGLAVLCPSQDTKLGREGKKTMDTTRGNFKTLAAESGDGVPSLEVMARSSVYNVGENKVIYCKGLNLPERIEWYAPNRETVGERSNVNSRIFSERLKNDTLASSLVLLFIRSFKIEDSGNWTCKAGDLFETIEIIVGEKVSLSAAQETFEGEETKSARFDCAAKGYPPPVFQWYKDNTPIVADSKKLFLRKKEDNYQLEIRNLSHQDTGEYTCKVTQKALSHYAHKRVLLNVQHKPLLYDEFDNTRTISYSRYRTEEVYAIINAPKNITCRAVGYPEPKFEWFRRSNGHDDPITDEDMIANSQDGSSSTLMLRMYDEEALGEYKCLASNDKGRVYVIYHVQKGNKPDMPDQVSVVSVTKTTITFNVTCSTCNMAIEEDKSEDPQNLTILGYTFHLVPFQKGFLADWNSSEEFNVDIENYTYPQTLFVVGPLANATTYHVRVCTRNSAGCSDFLELSSTPTTAFAEKLLFSFMLMLGTLLLLMLM</sequence>
<gene>
    <name evidence="7" type="primary">jg12417</name>
    <name evidence="7" type="ORF">PAEG_LOCUS11086</name>
</gene>
<dbReference type="SMART" id="SM00060">
    <property type="entry name" value="FN3"/>
    <property type="match status" value="1"/>
</dbReference>
<keyword evidence="5" id="KW-0812">Transmembrane</keyword>
<protein>
    <submittedName>
        <fullName evidence="7">Jg12417 protein</fullName>
    </submittedName>
</protein>
<comment type="caution">
    <text evidence="7">The sequence shown here is derived from an EMBL/GenBank/DDBJ whole genome shotgun (WGS) entry which is preliminary data.</text>
</comment>
<accession>A0A8S4RBL4</accession>
<reference evidence="7" key="1">
    <citation type="submission" date="2022-03" db="EMBL/GenBank/DDBJ databases">
        <authorList>
            <person name="Lindestad O."/>
        </authorList>
    </citation>
    <scope>NUCLEOTIDE SEQUENCE</scope>
</reference>
<evidence type="ECO:0000256" key="4">
    <source>
        <dbReference type="ARBA" id="ARBA00023319"/>
    </source>
</evidence>
<keyword evidence="8" id="KW-1185">Reference proteome</keyword>
<dbReference type="OrthoDB" id="9355041at2759"/>
<dbReference type="InterPro" id="IPR013098">
    <property type="entry name" value="Ig_I-set"/>
</dbReference>
<feature type="domain" description="Ig-like" evidence="6">
    <location>
        <begin position="50"/>
        <end position="134"/>
    </location>
</feature>
<dbReference type="Proteomes" id="UP000838756">
    <property type="component" value="Unassembled WGS sequence"/>
</dbReference>
<evidence type="ECO:0000256" key="5">
    <source>
        <dbReference type="SAM" id="Phobius"/>
    </source>
</evidence>
<keyword evidence="3" id="KW-1015">Disulfide bond</keyword>
<keyword evidence="2" id="KW-0677">Repeat</keyword>
<dbReference type="GO" id="GO:0030154">
    <property type="term" value="P:cell differentiation"/>
    <property type="evidence" value="ECO:0007669"/>
    <property type="project" value="UniProtKB-ARBA"/>
</dbReference>
<dbReference type="InterPro" id="IPR003599">
    <property type="entry name" value="Ig_sub"/>
</dbReference>
<dbReference type="FunFam" id="2.60.40.10:FF:000107">
    <property type="entry name" value="Myosin, light chain kinase a"/>
    <property type="match status" value="1"/>
</dbReference>
<dbReference type="CDD" id="cd00063">
    <property type="entry name" value="FN3"/>
    <property type="match status" value="1"/>
</dbReference>
<evidence type="ECO:0000256" key="2">
    <source>
        <dbReference type="ARBA" id="ARBA00022737"/>
    </source>
</evidence>
<evidence type="ECO:0000259" key="6">
    <source>
        <dbReference type="PROSITE" id="PS50835"/>
    </source>
</evidence>
<keyword evidence="5" id="KW-0472">Membrane</keyword>
<dbReference type="EMBL" id="CAKXAJ010024925">
    <property type="protein sequence ID" value="CAH2232914.1"/>
    <property type="molecule type" value="Genomic_DNA"/>
</dbReference>
<organism evidence="7 8">
    <name type="scientific">Pararge aegeria aegeria</name>
    <dbReference type="NCBI Taxonomy" id="348720"/>
    <lineage>
        <taxon>Eukaryota</taxon>
        <taxon>Metazoa</taxon>
        <taxon>Ecdysozoa</taxon>
        <taxon>Arthropoda</taxon>
        <taxon>Hexapoda</taxon>
        <taxon>Insecta</taxon>
        <taxon>Pterygota</taxon>
        <taxon>Neoptera</taxon>
        <taxon>Endopterygota</taxon>
        <taxon>Lepidoptera</taxon>
        <taxon>Glossata</taxon>
        <taxon>Ditrysia</taxon>
        <taxon>Papilionoidea</taxon>
        <taxon>Nymphalidae</taxon>
        <taxon>Satyrinae</taxon>
        <taxon>Satyrini</taxon>
        <taxon>Parargina</taxon>
        <taxon>Pararge</taxon>
    </lineage>
</organism>
<dbReference type="PANTHER" id="PTHR45080:SF8">
    <property type="entry name" value="IG-LIKE DOMAIN-CONTAINING PROTEIN"/>
    <property type="match status" value="1"/>
</dbReference>
<proteinExistence type="predicted"/>
<evidence type="ECO:0000313" key="8">
    <source>
        <dbReference type="Proteomes" id="UP000838756"/>
    </source>
</evidence>
<feature type="domain" description="Ig-like" evidence="6">
    <location>
        <begin position="147"/>
        <end position="238"/>
    </location>
</feature>
<dbReference type="InterPro" id="IPR007110">
    <property type="entry name" value="Ig-like_dom"/>
</dbReference>
<feature type="transmembrane region" description="Helical" evidence="5">
    <location>
        <begin position="476"/>
        <end position="492"/>
    </location>
</feature>
<dbReference type="InterPro" id="IPR003598">
    <property type="entry name" value="Ig_sub2"/>
</dbReference>
<dbReference type="InterPro" id="IPR036179">
    <property type="entry name" value="Ig-like_dom_sf"/>
</dbReference>
<dbReference type="CDD" id="cd00096">
    <property type="entry name" value="Ig"/>
    <property type="match status" value="2"/>
</dbReference>
<dbReference type="InterPro" id="IPR036116">
    <property type="entry name" value="FN3_sf"/>
</dbReference>
<dbReference type="AlphaFoldDB" id="A0A8S4RBL4"/>
<dbReference type="InterPro" id="IPR050958">
    <property type="entry name" value="Cell_Adh-Cytoskel_Orgn"/>
</dbReference>
<feature type="domain" description="Ig-like" evidence="6">
    <location>
        <begin position="245"/>
        <end position="338"/>
    </location>
</feature>
<dbReference type="GO" id="GO:0005886">
    <property type="term" value="C:plasma membrane"/>
    <property type="evidence" value="ECO:0007669"/>
    <property type="project" value="TreeGrafter"/>
</dbReference>
<dbReference type="SMART" id="SM00408">
    <property type="entry name" value="IGc2"/>
    <property type="match status" value="3"/>
</dbReference>
<keyword evidence="4" id="KW-0393">Immunoglobulin domain</keyword>
<evidence type="ECO:0000256" key="1">
    <source>
        <dbReference type="ARBA" id="ARBA00022729"/>
    </source>
</evidence>
<dbReference type="PANTHER" id="PTHR45080">
    <property type="entry name" value="CONTACTIN 5"/>
    <property type="match status" value="1"/>
</dbReference>
<dbReference type="GO" id="GO:0009653">
    <property type="term" value="P:anatomical structure morphogenesis"/>
    <property type="evidence" value="ECO:0007669"/>
    <property type="project" value="UniProtKB-ARBA"/>
</dbReference>
<name>A0A8S4RBL4_9NEOP</name>
<evidence type="ECO:0000256" key="3">
    <source>
        <dbReference type="ARBA" id="ARBA00023157"/>
    </source>
</evidence>
<dbReference type="GO" id="GO:0007156">
    <property type="term" value="P:homophilic cell adhesion via plasma membrane adhesion molecules"/>
    <property type="evidence" value="ECO:0007669"/>
    <property type="project" value="TreeGrafter"/>
</dbReference>
<evidence type="ECO:0000313" key="7">
    <source>
        <dbReference type="EMBL" id="CAH2232914.1"/>
    </source>
</evidence>
<dbReference type="Gene3D" id="2.60.40.10">
    <property type="entry name" value="Immunoglobulins"/>
    <property type="match status" value="4"/>
</dbReference>
<dbReference type="Pfam" id="PF07679">
    <property type="entry name" value="I-set"/>
    <property type="match status" value="2"/>
</dbReference>